<dbReference type="AlphaFoldDB" id="A0A170U6A1"/>
<organism evidence="1">
    <name type="scientific">Triatoma infestans</name>
    <name type="common">Assassin bug</name>
    <dbReference type="NCBI Taxonomy" id="30076"/>
    <lineage>
        <taxon>Eukaryota</taxon>
        <taxon>Metazoa</taxon>
        <taxon>Ecdysozoa</taxon>
        <taxon>Arthropoda</taxon>
        <taxon>Hexapoda</taxon>
        <taxon>Insecta</taxon>
        <taxon>Pterygota</taxon>
        <taxon>Neoptera</taxon>
        <taxon>Paraneoptera</taxon>
        <taxon>Hemiptera</taxon>
        <taxon>Heteroptera</taxon>
        <taxon>Panheteroptera</taxon>
        <taxon>Cimicomorpha</taxon>
        <taxon>Reduviidae</taxon>
        <taxon>Triatominae</taxon>
        <taxon>Triatoma</taxon>
    </lineage>
</organism>
<reference evidence="1" key="1">
    <citation type="submission" date="2016-04" db="EMBL/GenBank/DDBJ databases">
        <authorList>
            <person name="Calderon-Fernandez G.M.Sr."/>
        </authorList>
    </citation>
    <scope>NUCLEOTIDE SEQUENCE</scope>
    <source>
        <strain evidence="1">Int1</strain>
        <tissue evidence="1">Integument</tissue>
    </source>
</reference>
<evidence type="ECO:0000313" key="1">
    <source>
        <dbReference type="EMBL" id="JAR95626.1"/>
    </source>
</evidence>
<accession>A0A170U6A1</accession>
<feature type="non-terminal residue" evidence="1">
    <location>
        <position position="1"/>
    </location>
</feature>
<sequence>DGRNRYHPTSKCRNKNLYATRKQVNFNKVTDNEEKAEMMTINVDTQSLN</sequence>
<name>A0A170U6A1_TRIIF</name>
<reference evidence="1" key="2">
    <citation type="journal article" date="2017" name="J. Med. Entomol.">
        <title>Transcriptome Analysis of the Triatoma infestans (Hemiptera: Reduviidae) Integument.</title>
        <authorList>
            <person name="Calderon-Fernandez G.M."/>
            <person name="Moriconi D.E."/>
            <person name="Dulbecco A.B."/>
            <person name="Juarez M.P."/>
        </authorList>
    </citation>
    <scope>NUCLEOTIDE SEQUENCE</scope>
    <source>
        <strain evidence="1">Int1</strain>
        <tissue evidence="1">Integument</tissue>
    </source>
</reference>
<proteinExistence type="predicted"/>
<dbReference type="EMBL" id="GEMB01007824">
    <property type="protein sequence ID" value="JAR95626.1"/>
    <property type="molecule type" value="Transcribed_RNA"/>
</dbReference>
<protein>
    <submittedName>
        <fullName evidence="1">Uncharacterized protein</fullName>
    </submittedName>
</protein>